<evidence type="ECO:0000313" key="2">
    <source>
        <dbReference type="Proteomes" id="UP001596997"/>
    </source>
</evidence>
<dbReference type="SUPFAM" id="SSF53335">
    <property type="entry name" value="S-adenosyl-L-methionine-dependent methyltransferases"/>
    <property type="match status" value="1"/>
</dbReference>
<keyword evidence="1" id="KW-0489">Methyltransferase</keyword>
<dbReference type="InterPro" id="IPR029063">
    <property type="entry name" value="SAM-dependent_MTases_sf"/>
</dbReference>
<dbReference type="GO" id="GO:0008168">
    <property type="term" value="F:methyltransferase activity"/>
    <property type="evidence" value="ECO:0007669"/>
    <property type="project" value="UniProtKB-KW"/>
</dbReference>
<evidence type="ECO:0000313" key="1">
    <source>
        <dbReference type="EMBL" id="MFD0962630.1"/>
    </source>
</evidence>
<protein>
    <submittedName>
        <fullName evidence="1">O-methyltransferase</fullName>
        <ecNumber evidence="1">2.1.1.-</ecNumber>
    </submittedName>
</protein>
<gene>
    <name evidence="1" type="ORF">ACFQ1O_01275</name>
</gene>
<keyword evidence="2" id="KW-1185">Reference proteome</keyword>
<dbReference type="RefSeq" id="WP_377712493.1">
    <property type="nucleotide sequence ID" value="NZ_JBHTJM010000002.1"/>
</dbReference>
<dbReference type="Pfam" id="PF13578">
    <property type="entry name" value="Methyltransf_24"/>
    <property type="match status" value="1"/>
</dbReference>
<dbReference type="Proteomes" id="UP001596997">
    <property type="component" value="Unassembled WGS sequence"/>
</dbReference>
<comment type="caution">
    <text evidence="1">The sequence shown here is derived from an EMBL/GenBank/DDBJ whole genome shotgun (WGS) entry which is preliminary data.</text>
</comment>
<sequence>MFQILAYIKFIFIAKSKLRTKSLFINEVLNESLLNKELFPLYTTLKKYRHKLYQNHQTIQVTDFGSGSRVFKSNTRKISAIARNAGLAPKRAVLLSKLANYFKPKHSLEIGTSLGLGTAALHLGYPKGKITTLEGCPETGNIAQQQFTNFNFKNIDLVIGEFNKYLNDIDSSSIYDLVYFDGNHQKEATLNYFNKLIKHSNSNSVFIFDDIHWSKEMEEAWDVIKKDTRVKTTIDTFFWGLVFFNSEDTHQKHFKIRL</sequence>
<keyword evidence="1" id="KW-0808">Transferase</keyword>
<dbReference type="EMBL" id="JBHTJM010000002">
    <property type="protein sequence ID" value="MFD0962630.1"/>
    <property type="molecule type" value="Genomic_DNA"/>
</dbReference>
<accession>A0ABW3HZF1</accession>
<reference evidence="2" key="1">
    <citation type="journal article" date="2019" name="Int. J. Syst. Evol. Microbiol.">
        <title>The Global Catalogue of Microorganisms (GCM) 10K type strain sequencing project: providing services to taxonomists for standard genome sequencing and annotation.</title>
        <authorList>
            <consortium name="The Broad Institute Genomics Platform"/>
            <consortium name="The Broad Institute Genome Sequencing Center for Infectious Disease"/>
            <person name="Wu L."/>
            <person name="Ma J."/>
        </authorList>
    </citation>
    <scope>NUCLEOTIDE SEQUENCE [LARGE SCALE GENOMIC DNA]</scope>
    <source>
        <strain evidence="2">CCUG 62114</strain>
    </source>
</reference>
<dbReference type="GO" id="GO:0032259">
    <property type="term" value="P:methylation"/>
    <property type="evidence" value="ECO:0007669"/>
    <property type="project" value="UniProtKB-KW"/>
</dbReference>
<dbReference type="Gene3D" id="3.40.50.150">
    <property type="entry name" value="Vaccinia Virus protein VP39"/>
    <property type="match status" value="1"/>
</dbReference>
<dbReference type="EC" id="2.1.1.-" evidence="1"/>
<organism evidence="1 2">
    <name type="scientific">Pseudofulvibacter geojedonensis</name>
    <dbReference type="NCBI Taxonomy" id="1123758"/>
    <lineage>
        <taxon>Bacteria</taxon>
        <taxon>Pseudomonadati</taxon>
        <taxon>Bacteroidota</taxon>
        <taxon>Flavobacteriia</taxon>
        <taxon>Flavobacteriales</taxon>
        <taxon>Flavobacteriaceae</taxon>
        <taxon>Pseudofulvibacter</taxon>
    </lineage>
</organism>
<proteinExistence type="predicted"/>
<name>A0ABW3HZF1_9FLAO</name>